<comment type="caution">
    <text evidence="2">The sequence shown here is derived from an EMBL/GenBank/DDBJ whole genome shotgun (WGS) entry which is preliminary data.</text>
</comment>
<accession>A0A433D8H3</accession>
<keyword evidence="1" id="KW-0472">Membrane</keyword>
<keyword evidence="1" id="KW-0812">Transmembrane</keyword>
<organism evidence="2 3">
    <name type="scientific">Jimgerdemannia flammicorona</name>
    <dbReference type="NCBI Taxonomy" id="994334"/>
    <lineage>
        <taxon>Eukaryota</taxon>
        <taxon>Fungi</taxon>
        <taxon>Fungi incertae sedis</taxon>
        <taxon>Mucoromycota</taxon>
        <taxon>Mucoromycotina</taxon>
        <taxon>Endogonomycetes</taxon>
        <taxon>Endogonales</taxon>
        <taxon>Endogonaceae</taxon>
        <taxon>Jimgerdemannia</taxon>
    </lineage>
</organism>
<proteinExistence type="predicted"/>
<keyword evidence="1" id="KW-1133">Transmembrane helix</keyword>
<evidence type="ECO:0000256" key="1">
    <source>
        <dbReference type="SAM" id="Phobius"/>
    </source>
</evidence>
<dbReference type="Proteomes" id="UP000268093">
    <property type="component" value="Unassembled WGS sequence"/>
</dbReference>
<name>A0A433D8H3_9FUNG</name>
<dbReference type="AlphaFoldDB" id="A0A433D8H3"/>
<feature type="transmembrane region" description="Helical" evidence="1">
    <location>
        <begin position="180"/>
        <end position="198"/>
    </location>
</feature>
<reference evidence="2 3" key="1">
    <citation type="journal article" date="2018" name="New Phytol.">
        <title>Phylogenomics of Endogonaceae and evolution of mycorrhizas within Mucoromycota.</title>
        <authorList>
            <person name="Chang Y."/>
            <person name="Desiro A."/>
            <person name="Na H."/>
            <person name="Sandor L."/>
            <person name="Lipzen A."/>
            <person name="Clum A."/>
            <person name="Barry K."/>
            <person name="Grigoriev I.V."/>
            <person name="Martin F.M."/>
            <person name="Stajich J.E."/>
            <person name="Smith M.E."/>
            <person name="Bonito G."/>
            <person name="Spatafora J.W."/>
        </authorList>
    </citation>
    <scope>NUCLEOTIDE SEQUENCE [LARGE SCALE GENOMIC DNA]</scope>
    <source>
        <strain evidence="2 3">GMNB39</strain>
    </source>
</reference>
<dbReference type="EMBL" id="RBNI01004894">
    <property type="protein sequence ID" value="RUP47159.1"/>
    <property type="molecule type" value="Genomic_DNA"/>
</dbReference>
<gene>
    <name evidence="2" type="ORF">BC936DRAFT_146064</name>
</gene>
<protein>
    <submittedName>
        <fullName evidence="2">Uncharacterized protein</fullName>
    </submittedName>
</protein>
<evidence type="ECO:0000313" key="3">
    <source>
        <dbReference type="Proteomes" id="UP000268093"/>
    </source>
</evidence>
<sequence length="209" mass="23468">MQQVDDDLFHAQRLGLSNQGTGPSNKTWRLGRASRDLVRVGTAAQLVRKVPPSLGDGGEALDQRGGRLRLVPDRMERPGRRALRAEFRHVLLRAEATDRPGPPDHRCRVRRALGDNIAGLHKTQDMGTGAVCVRPEAGVEKKIRSNSLLVGITYQTLTHFQRKFCGIDSCSFTLNLRWRLFFWFLVLFLVSVLLHYSSPVSPTPSFSRI</sequence>
<keyword evidence="3" id="KW-1185">Reference proteome</keyword>
<evidence type="ECO:0000313" key="2">
    <source>
        <dbReference type="EMBL" id="RUP47159.1"/>
    </source>
</evidence>